<feature type="compositionally biased region" description="Polar residues" evidence="5">
    <location>
        <begin position="589"/>
        <end position="598"/>
    </location>
</feature>
<evidence type="ECO:0000259" key="7">
    <source>
        <dbReference type="Pfam" id="PF23209"/>
    </source>
</evidence>
<dbReference type="InterPro" id="IPR013083">
    <property type="entry name" value="Znf_RING/FYVE/PHD"/>
</dbReference>
<evidence type="ECO:0000256" key="3">
    <source>
        <dbReference type="ARBA" id="ARBA00022833"/>
    </source>
</evidence>
<feature type="domain" description="Tify" evidence="6">
    <location>
        <begin position="120"/>
        <end position="172"/>
    </location>
</feature>
<dbReference type="Gene3D" id="3.30.40.10">
    <property type="entry name" value="Zinc/RING finger domain, C3HC4 (zinc finger)"/>
    <property type="match status" value="1"/>
</dbReference>
<dbReference type="GO" id="GO:0005634">
    <property type="term" value="C:nucleus"/>
    <property type="evidence" value="ECO:0007669"/>
    <property type="project" value="UniProtKB-SubCell"/>
</dbReference>
<comment type="caution">
    <text evidence="8">The sequence shown here is derived from an EMBL/GenBank/DDBJ whole genome shotgun (WGS) entry which is preliminary data.</text>
</comment>
<dbReference type="Pfam" id="PF23209">
    <property type="entry name" value="IDM1_C"/>
    <property type="match status" value="1"/>
</dbReference>
<dbReference type="InterPro" id="IPR016181">
    <property type="entry name" value="Acyl_CoA_acyltransferase"/>
</dbReference>
<evidence type="ECO:0000259" key="6">
    <source>
        <dbReference type="Pfam" id="PF16135"/>
    </source>
</evidence>
<feature type="domain" description="Tify" evidence="6">
    <location>
        <begin position="442"/>
        <end position="495"/>
    </location>
</feature>
<feature type="region of interest" description="Disordered" evidence="5">
    <location>
        <begin position="533"/>
        <end position="598"/>
    </location>
</feature>
<dbReference type="EMBL" id="SWLB01000012">
    <property type="protein sequence ID" value="KAF3331656.1"/>
    <property type="molecule type" value="Genomic_DNA"/>
</dbReference>
<evidence type="ECO:0000256" key="1">
    <source>
        <dbReference type="ARBA" id="ARBA00004123"/>
    </source>
</evidence>
<evidence type="ECO:0000313" key="9">
    <source>
        <dbReference type="Proteomes" id="UP000623129"/>
    </source>
</evidence>
<feature type="domain" description="Tify" evidence="6">
    <location>
        <begin position="291"/>
        <end position="344"/>
    </location>
</feature>
<accession>A0A833R8C9</accession>
<organism evidence="8 9">
    <name type="scientific">Carex littledalei</name>
    <dbReference type="NCBI Taxonomy" id="544730"/>
    <lineage>
        <taxon>Eukaryota</taxon>
        <taxon>Viridiplantae</taxon>
        <taxon>Streptophyta</taxon>
        <taxon>Embryophyta</taxon>
        <taxon>Tracheophyta</taxon>
        <taxon>Spermatophyta</taxon>
        <taxon>Magnoliopsida</taxon>
        <taxon>Liliopsida</taxon>
        <taxon>Poales</taxon>
        <taxon>Cyperaceae</taxon>
        <taxon>Cyperoideae</taxon>
        <taxon>Cariceae</taxon>
        <taxon>Carex</taxon>
        <taxon>Carex subgen. Euthyceras</taxon>
    </lineage>
</organism>
<proteinExistence type="predicted"/>
<dbReference type="GO" id="GO:0008270">
    <property type="term" value="F:zinc ion binding"/>
    <property type="evidence" value="ECO:0007669"/>
    <property type="project" value="UniProtKB-KW"/>
</dbReference>
<evidence type="ECO:0000313" key="8">
    <source>
        <dbReference type="EMBL" id="KAF3331656.1"/>
    </source>
</evidence>
<dbReference type="GO" id="GO:0045944">
    <property type="term" value="P:positive regulation of transcription by RNA polymerase II"/>
    <property type="evidence" value="ECO:0007669"/>
    <property type="project" value="TreeGrafter"/>
</dbReference>
<dbReference type="SUPFAM" id="SSF55729">
    <property type="entry name" value="Acyl-CoA N-acyltransferases (Nat)"/>
    <property type="match status" value="1"/>
</dbReference>
<dbReference type="PANTHER" id="PTHR47025:SF2">
    <property type="entry name" value="AUTOIMMUNE REGULATOR"/>
    <property type="match status" value="1"/>
</dbReference>
<dbReference type="AlphaFoldDB" id="A0A833R8C9"/>
<feature type="compositionally biased region" description="Polar residues" evidence="5">
    <location>
        <begin position="545"/>
        <end position="556"/>
    </location>
</feature>
<keyword evidence="9" id="KW-1185">Reference proteome</keyword>
<dbReference type="GO" id="GO:0003682">
    <property type="term" value="F:chromatin binding"/>
    <property type="evidence" value="ECO:0007669"/>
    <property type="project" value="TreeGrafter"/>
</dbReference>
<dbReference type="PANTHER" id="PTHR47025">
    <property type="entry name" value="AUTOIMMUNE REGULATOR"/>
    <property type="match status" value="1"/>
</dbReference>
<keyword evidence="3" id="KW-0862">Zinc</keyword>
<keyword evidence="2" id="KW-0863">Zinc-finger</keyword>
<keyword evidence="2" id="KW-0479">Metal-binding</keyword>
<evidence type="ECO:0000256" key="2">
    <source>
        <dbReference type="ARBA" id="ARBA00022771"/>
    </source>
</evidence>
<feature type="domain" description="Increased DNA methylation 1 C-terminal" evidence="7">
    <location>
        <begin position="1140"/>
        <end position="1269"/>
    </location>
</feature>
<sequence length="1276" mass="143347">MATNSIRGLRRTTRLIVYTRRAKRVHKEIVYTRRAKRVHKEIPRRSFRLQNLSRKNSSTQSLRRSPRLKAASFSENSKQNFGGLVHISKISNVEDLLKTGFFDRVQVTCYSKDRQGNLLGIIKGGGFLCGCSQCDYKGEVLSAKMFEKHAGANTKTQADHIFFSNGFNLYKVSQLVRNIPEEDVSVKILKLRGDLKQEHLSEELRCDPTNIVTARRSKRKRRETGFQRSIASVENDTSKKSRKLLRSEDAVTDKELNVEEIFCVKDLLKTGLFEGASITYISEKKQVKLPGIIKGTGYVCGCLMCTYTGEALSARKFKEHAQCKNSNPNNCVFFSNGISIFEVAMKLKGIHGNALKNKLNKLTSEVEFVKQYTNDELEKDKSSEGSNHLQKSFEGSRQVLKCYRRYTPERHLMDVQGLLSTGLLEGFRVTYMSSEAKLAAYIRGAKYECGCSSCNYTKVITAREIERHAGEFSDNPNENIYLENGMTLCQLVKELRGIPLYNLGNSLQEKIKCHPNYNSFDIWKGSFKMGDDPPNFRSDSERRPQVNSKHSSVQSISRDEVSVSEATKNTDRTANASHVGDDYSMKNLDPNSDQCLNQPIESTNSNFQHCPVSKPIIVSNLAETFTDSVPEGIDDLAKGSVPNNIIESNSRVQASISEATKNNDRMVNSSHVRDNNSLKNLNFNSDQCLNQPNESTNSNSQQCSVFKSTIVTDPAETIKDSHSEGINDLAEVSVPMNTSEPFNVKLNTAPGSCGLYSPGASISEGTSVVCKGGINIDRDEWPLDRVTRKSRSRRIFKFIKRDDNFHAGPSSLTGNTVQKVKFEFSSVESMTASDATEAATVDPDYNHLESGSEEGGESTTASNATEADPDYNHLESGSKERLTDEEKTSLIGVTVQRRDVHLHKRIFEVGGLPDGTALTYQHHNKVLLFGVKQGSVIKCACHNFEFTPSQFEAHAGMGQRRQPYRNIYNSDGKTLHELSLELPDVPRSSSGISYSRPIIHVQRKKDHYFPTSRRLKYVLQSQKGVSVQCTICKERRATLGDEADPKLVIFCNQCDRAYHIGCMEDQELLKIELEKICALGAKPVPTPFFDLLKKPHTTENNLANLSWQIFRGGNTEDQVLLSQSLQFLKSVFKSILLGRQEMLRQMVFGKQVEGTGHDFRGVHFIVIKLDGEIVSIAVLRVFGKYIAEFPLATTSKVWRQQGYFRVLLNLIEELLRLLQVRLLVSPVPNKMQSIWTDKFGFVKASDQKVQMLKEQHGVMLFEGTAVLVKEIQAVDD</sequence>
<dbReference type="InterPro" id="IPR011011">
    <property type="entry name" value="Znf_FYVE_PHD"/>
</dbReference>
<dbReference type="Proteomes" id="UP000623129">
    <property type="component" value="Unassembled WGS sequence"/>
</dbReference>
<reference evidence="8" key="1">
    <citation type="submission" date="2020-01" db="EMBL/GenBank/DDBJ databases">
        <title>Genome sequence of Kobresia littledalei, the first chromosome-level genome in the family Cyperaceae.</title>
        <authorList>
            <person name="Qu G."/>
        </authorList>
    </citation>
    <scope>NUCLEOTIDE SEQUENCE</scope>
    <source>
        <strain evidence="8">C.B.Clarke</strain>
        <tissue evidence="8">Leaf</tissue>
    </source>
</reference>
<dbReference type="GO" id="GO:0000977">
    <property type="term" value="F:RNA polymerase II transcription regulatory region sequence-specific DNA binding"/>
    <property type="evidence" value="ECO:0007669"/>
    <property type="project" value="TreeGrafter"/>
</dbReference>
<gene>
    <name evidence="8" type="ORF">FCM35_KLT03062</name>
</gene>
<feature type="domain" description="Tify" evidence="6">
    <location>
        <begin position="932"/>
        <end position="978"/>
    </location>
</feature>
<feature type="compositionally biased region" description="Polar residues" evidence="5">
    <location>
        <begin position="564"/>
        <end position="576"/>
    </location>
</feature>
<dbReference type="GO" id="GO:0042393">
    <property type="term" value="F:histone binding"/>
    <property type="evidence" value="ECO:0007669"/>
    <property type="project" value="TreeGrafter"/>
</dbReference>
<evidence type="ECO:0000256" key="5">
    <source>
        <dbReference type="SAM" id="MobiDB-lite"/>
    </source>
</evidence>
<comment type="subcellular location">
    <subcellularLocation>
        <location evidence="1">Nucleus</location>
    </subcellularLocation>
</comment>
<feature type="region of interest" description="Disordered" evidence="5">
    <location>
        <begin position="832"/>
        <end position="885"/>
    </location>
</feature>
<feature type="compositionally biased region" description="Basic and acidic residues" evidence="5">
    <location>
        <begin position="870"/>
        <end position="885"/>
    </location>
</feature>
<name>A0A833R8C9_9POAL</name>
<keyword evidence="4" id="KW-0539">Nucleus</keyword>
<evidence type="ECO:0000256" key="4">
    <source>
        <dbReference type="ARBA" id="ARBA00023242"/>
    </source>
</evidence>
<dbReference type="InterPro" id="IPR032308">
    <property type="entry name" value="TDBD"/>
</dbReference>
<dbReference type="OrthoDB" id="786098at2759"/>
<protein>
    <submittedName>
        <fullName evidence="8">Increased DNA methylation 1</fullName>
    </submittedName>
</protein>
<dbReference type="SUPFAM" id="SSF57903">
    <property type="entry name" value="FYVE/PHD zinc finger"/>
    <property type="match status" value="1"/>
</dbReference>
<dbReference type="InterPro" id="IPR056511">
    <property type="entry name" value="IDM1_C"/>
</dbReference>
<dbReference type="Pfam" id="PF16135">
    <property type="entry name" value="TDBD"/>
    <property type="match status" value="4"/>
</dbReference>